<dbReference type="EMBL" id="WVTA01000001">
    <property type="protein sequence ID" value="KAK3217294.1"/>
    <property type="molecule type" value="Genomic_DNA"/>
</dbReference>
<evidence type="ECO:0000256" key="3">
    <source>
        <dbReference type="ARBA" id="ARBA00022475"/>
    </source>
</evidence>
<dbReference type="GO" id="GO:0005525">
    <property type="term" value="F:GTP binding"/>
    <property type="evidence" value="ECO:0007669"/>
    <property type="project" value="UniProtKB-KW"/>
</dbReference>
<dbReference type="PANTHER" id="PTHR24072">
    <property type="entry name" value="RHO FAMILY GTPASE"/>
    <property type="match status" value="1"/>
</dbReference>
<evidence type="ECO:0000256" key="11">
    <source>
        <dbReference type="SAM" id="MobiDB-lite"/>
    </source>
</evidence>
<protein>
    <recommendedName>
        <fullName evidence="10">GTP-binding protein RHO3</fullName>
    </recommendedName>
</protein>
<dbReference type="GO" id="GO:0017157">
    <property type="term" value="P:regulation of exocytosis"/>
    <property type="evidence" value="ECO:0007669"/>
    <property type="project" value="UniProtKB-ARBA"/>
</dbReference>
<dbReference type="SMART" id="SM00174">
    <property type="entry name" value="RHO"/>
    <property type="match status" value="1"/>
</dbReference>
<dbReference type="SUPFAM" id="SSF52540">
    <property type="entry name" value="P-loop containing nucleoside triphosphate hydrolases"/>
    <property type="match status" value="1"/>
</dbReference>
<dbReference type="SMART" id="SM00173">
    <property type="entry name" value="RAS"/>
    <property type="match status" value="1"/>
</dbReference>
<evidence type="ECO:0000256" key="6">
    <source>
        <dbReference type="ARBA" id="ARBA00023134"/>
    </source>
</evidence>
<dbReference type="InterPro" id="IPR027417">
    <property type="entry name" value="P-loop_NTPase"/>
</dbReference>
<comment type="similarity">
    <text evidence="2">Belongs to the small GTPase superfamily. Rho family.</text>
</comment>
<evidence type="ECO:0000313" key="12">
    <source>
        <dbReference type="EMBL" id="KAK3217294.1"/>
    </source>
</evidence>
<dbReference type="GO" id="GO:0005886">
    <property type="term" value="C:plasma membrane"/>
    <property type="evidence" value="ECO:0007669"/>
    <property type="project" value="UniProtKB-SubCell"/>
</dbReference>
<evidence type="ECO:0000256" key="7">
    <source>
        <dbReference type="ARBA" id="ARBA00023136"/>
    </source>
</evidence>
<reference evidence="12 13" key="1">
    <citation type="submission" date="2021-02" db="EMBL/GenBank/DDBJ databases">
        <title>Genome assembly of Pseudopithomyces chartarum.</title>
        <authorList>
            <person name="Jauregui R."/>
            <person name="Singh J."/>
            <person name="Voisey C."/>
        </authorList>
    </citation>
    <scope>NUCLEOTIDE SEQUENCE [LARGE SCALE GENOMIC DNA]</scope>
    <source>
        <strain evidence="12 13">AGR01</strain>
    </source>
</reference>
<dbReference type="NCBIfam" id="TIGR00231">
    <property type="entry name" value="small_GTP"/>
    <property type="match status" value="1"/>
</dbReference>
<keyword evidence="6" id="KW-0342">GTP-binding</keyword>
<dbReference type="GO" id="GO:0003924">
    <property type="term" value="F:GTPase activity"/>
    <property type="evidence" value="ECO:0007669"/>
    <property type="project" value="InterPro"/>
</dbReference>
<dbReference type="Pfam" id="PF00071">
    <property type="entry name" value="Ras"/>
    <property type="match status" value="1"/>
</dbReference>
<keyword evidence="7" id="KW-0472">Membrane</keyword>
<evidence type="ECO:0000256" key="10">
    <source>
        <dbReference type="ARBA" id="ARBA00067968"/>
    </source>
</evidence>
<dbReference type="PROSITE" id="PS51421">
    <property type="entry name" value="RAS"/>
    <property type="match status" value="1"/>
</dbReference>
<keyword evidence="8" id="KW-0449">Lipoprotein</keyword>
<evidence type="ECO:0000313" key="13">
    <source>
        <dbReference type="Proteomes" id="UP001280581"/>
    </source>
</evidence>
<keyword evidence="9" id="KW-0636">Prenylation</keyword>
<dbReference type="PRINTS" id="PR00449">
    <property type="entry name" value="RASTRNSFRMNG"/>
</dbReference>
<evidence type="ECO:0000256" key="2">
    <source>
        <dbReference type="ARBA" id="ARBA00010142"/>
    </source>
</evidence>
<proteinExistence type="inferred from homology"/>
<evidence type="ECO:0000256" key="9">
    <source>
        <dbReference type="ARBA" id="ARBA00023289"/>
    </source>
</evidence>
<evidence type="ECO:0000256" key="5">
    <source>
        <dbReference type="ARBA" id="ARBA00022741"/>
    </source>
</evidence>
<dbReference type="GO" id="GO:0007264">
    <property type="term" value="P:small GTPase-mediated signal transduction"/>
    <property type="evidence" value="ECO:0007669"/>
    <property type="project" value="InterPro"/>
</dbReference>
<sequence>MCAGKATLRIAALPRLTSQAHPYTQHPTLYNNSADPSLPCVPLDEYFQHGSRQQDICSLEGANAPRPGKSGRRTQTNRILVLFAIIPTVATPAQPSSGAPSPLPSSTRTPTLPHRSVRHSLFPPCPAASTTATATANPLYHLCASALIPNQPVPIDRRNASRLPRCRSVVEQIQALGVRLTASYSGDGACGKTSLLNVFTRGYFPTVYEPTVFENYVHDIYIDNTHVELSLWDTAGQEEFDRLRSLSYDDTHAIMLCFSVDSPDSLENVETKWVSEIAENCPGVKLVLVALKCDLRKKDEDEEEAQPEKPLIQYDEGLKIAEKIKALRYLECSAMKNRGVNEAFTEAARVALSVKTNKDQSSSCTVM</sequence>
<dbReference type="GO" id="GO:0007163">
    <property type="term" value="P:establishment or maintenance of cell polarity"/>
    <property type="evidence" value="ECO:0007669"/>
    <property type="project" value="UniProtKB-ARBA"/>
</dbReference>
<keyword evidence="4" id="KW-0488">Methylation</keyword>
<evidence type="ECO:0000256" key="1">
    <source>
        <dbReference type="ARBA" id="ARBA00004193"/>
    </source>
</evidence>
<evidence type="ECO:0000256" key="8">
    <source>
        <dbReference type="ARBA" id="ARBA00023288"/>
    </source>
</evidence>
<dbReference type="SMART" id="SM00175">
    <property type="entry name" value="RAB"/>
    <property type="match status" value="1"/>
</dbReference>
<name>A0AAN6M6W4_9PLEO</name>
<keyword evidence="13" id="KW-1185">Reference proteome</keyword>
<dbReference type="InterPro" id="IPR001806">
    <property type="entry name" value="Small_GTPase"/>
</dbReference>
<organism evidence="12 13">
    <name type="scientific">Pseudopithomyces chartarum</name>
    <dbReference type="NCBI Taxonomy" id="1892770"/>
    <lineage>
        <taxon>Eukaryota</taxon>
        <taxon>Fungi</taxon>
        <taxon>Dikarya</taxon>
        <taxon>Ascomycota</taxon>
        <taxon>Pezizomycotina</taxon>
        <taxon>Dothideomycetes</taxon>
        <taxon>Pleosporomycetidae</taxon>
        <taxon>Pleosporales</taxon>
        <taxon>Massarineae</taxon>
        <taxon>Didymosphaeriaceae</taxon>
        <taxon>Pseudopithomyces</taxon>
    </lineage>
</organism>
<comment type="subcellular location">
    <subcellularLocation>
        <location evidence="1">Cell membrane</location>
        <topology evidence="1">Lipid-anchor</topology>
    </subcellularLocation>
</comment>
<dbReference type="GO" id="GO:0030036">
    <property type="term" value="P:actin cytoskeleton organization"/>
    <property type="evidence" value="ECO:0007669"/>
    <property type="project" value="UniProtKB-ARBA"/>
</dbReference>
<dbReference type="FunFam" id="3.40.50.300:FF:000780">
    <property type="entry name" value="Rho GTPase Rho3"/>
    <property type="match status" value="1"/>
</dbReference>
<dbReference type="InterPro" id="IPR005225">
    <property type="entry name" value="Small_GTP-bd"/>
</dbReference>
<dbReference type="PROSITE" id="PS51420">
    <property type="entry name" value="RHO"/>
    <property type="match status" value="1"/>
</dbReference>
<accession>A0AAN6M6W4</accession>
<dbReference type="AlphaFoldDB" id="A0AAN6M6W4"/>
<feature type="region of interest" description="Disordered" evidence="11">
    <location>
        <begin position="92"/>
        <end position="113"/>
    </location>
</feature>
<dbReference type="Proteomes" id="UP001280581">
    <property type="component" value="Unassembled WGS sequence"/>
</dbReference>
<dbReference type="Gene3D" id="3.40.50.300">
    <property type="entry name" value="P-loop containing nucleotide triphosphate hydrolases"/>
    <property type="match status" value="1"/>
</dbReference>
<comment type="caution">
    <text evidence="12">The sequence shown here is derived from an EMBL/GenBank/DDBJ whole genome shotgun (WGS) entry which is preliminary data.</text>
</comment>
<dbReference type="InterPro" id="IPR003578">
    <property type="entry name" value="Small_GTPase_Rho"/>
</dbReference>
<keyword evidence="3" id="KW-1003">Cell membrane</keyword>
<gene>
    <name evidence="12" type="ORF">GRF29_1g2593937</name>
</gene>
<keyword evidence="5" id="KW-0547">Nucleotide-binding</keyword>
<evidence type="ECO:0000256" key="4">
    <source>
        <dbReference type="ARBA" id="ARBA00022481"/>
    </source>
</evidence>
<dbReference type="PROSITE" id="PS51419">
    <property type="entry name" value="RAB"/>
    <property type="match status" value="1"/>
</dbReference>